<dbReference type="AlphaFoldDB" id="G9ZIQ0"/>
<feature type="transmembrane region" description="Helical" evidence="1">
    <location>
        <begin position="78"/>
        <end position="99"/>
    </location>
</feature>
<keyword evidence="1" id="KW-1133">Transmembrane helix</keyword>
<feature type="transmembrane region" description="Helical" evidence="1">
    <location>
        <begin position="49"/>
        <end position="66"/>
    </location>
</feature>
<dbReference type="EMBL" id="AGCM01000158">
    <property type="protein sequence ID" value="EHM51405.1"/>
    <property type="molecule type" value="Genomic_DNA"/>
</dbReference>
<protein>
    <submittedName>
        <fullName evidence="2">Uncharacterized protein</fullName>
    </submittedName>
</protein>
<dbReference type="STRING" id="797473.HMPREF9080_02661"/>
<comment type="caution">
    <text evidence="2">The sequence shown here is derived from an EMBL/GenBank/DDBJ whole genome shotgun (WGS) entry which is preliminary data.</text>
</comment>
<sequence>MATEGNMMIDRNSSKYNGVLSNHALDVPLEALPEAIAECEKETKSVTRLMTCIIVTTLIVLLAFIWGAEHFEDNNPALLKELLIIFSICLLLFQAYIIWDDRLENRIYKDIVTQIGDWQQFRERYHLQCRREYCCGEQHEHEKEKCEFYHVTCGFYVHSTQDDKKAEFIELGRGGSRALAIKRAKTCIETWSREEGIKDLDPTIFEDFVLRKLRERAQNQKNIQVLAD</sequence>
<dbReference type="HOGENOM" id="CLU_1213024_0_0_6"/>
<evidence type="ECO:0000313" key="3">
    <source>
        <dbReference type="Proteomes" id="UP000004750"/>
    </source>
</evidence>
<name>G9ZIQ0_9GAMM</name>
<proteinExistence type="predicted"/>
<organism evidence="2 3">
    <name type="scientific">Cardiobacterium valvarum F0432</name>
    <dbReference type="NCBI Taxonomy" id="797473"/>
    <lineage>
        <taxon>Bacteria</taxon>
        <taxon>Pseudomonadati</taxon>
        <taxon>Pseudomonadota</taxon>
        <taxon>Gammaproteobacteria</taxon>
        <taxon>Cardiobacteriales</taxon>
        <taxon>Cardiobacteriaceae</taxon>
        <taxon>Cardiobacterium</taxon>
    </lineage>
</organism>
<accession>G9ZIQ0</accession>
<keyword evidence="1" id="KW-0812">Transmembrane</keyword>
<keyword evidence="1" id="KW-0472">Membrane</keyword>
<reference evidence="2 3" key="1">
    <citation type="submission" date="2011-08" db="EMBL/GenBank/DDBJ databases">
        <authorList>
            <person name="Weinstock G."/>
            <person name="Sodergren E."/>
            <person name="Clifton S."/>
            <person name="Fulton L."/>
            <person name="Fulton B."/>
            <person name="Courtney L."/>
            <person name="Fronick C."/>
            <person name="Harrison M."/>
            <person name="Strong C."/>
            <person name="Farmer C."/>
            <person name="Delahaunty K."/>
            <person name="Markovic C."/>
            <person name="Hall O."/>
            <person name="Minx P."/>
            <person name="Tomlinson C."/>
            <person name="Mitreva M."/>
            <person name="Hou S."/>
            <person name="Chen J."/>
            <person name="Wollam A."/>
            <person name="Pepin K.H."/>
            <person name="Johnson M."/>
            <person name="Bhonagiri V."/>
            <person name="Zhang X."/>
            <person name="Suruliraj S."/>
            <person name="Warren W."/>
            <person name="Chinwalla A."/>
            <person name="Mardis E.R."/>
            <person name="Wilson R.K."/>
        </authorList>
    </citation>
    <scope>NUCLEOTIDE SEQUENCE [LARGE SCALE GENOMIC DNA]</scope>
    <source>
        <strain evidence="2 3">F0432</strain>
    </source>
</reference>
<dbReference type="Proteomes" id="UP000004750">
    <property type="component" value="Unassembled WGS sequence"/>
</dbReference>
<gene>
    <name evidence="2" type="ORF">HMPREF9080_02661</name>
</gene>
<evidence type="ECO:0000313" key="2">
    <source>
        <dbReference type="EMBL" id="EHM51405.1"/>
    </source>
</evidence>
<evidence type="ECO:0000256" key="1">
    <source>
        <dbReference type="SAM" id="Phobius"/>
    </source>
</evidence>